<dbReference type="SUPFAM" id="SSF102829">
    <property type="entry name" value="Cell division protein ZapA-like"/>
    <property type="match status" value="1"/>
</dbReference>
<comment type="subcellular location">
    <subcellularLocation>
        <location evidence="1">Cytoplasm</location>
    </subcellularLocation>
</comment>
<dbReference type="InterPro" id="IPR007838">
    <property type="entry name" value="Cell_div_ZapA-like"/>
</dbReference>
<accession>A0P4Q0</accession>
<dbReference type="PANTHER" id="PTHR34981:SF1">
    <property type="entry name" value="CELL DIVISION PROTEIN ZAPA"/>
    <property type="match status" value="1"/>
</dbReference>
<dbReference type="Gene3D" id="3.30.160.880">
    <property type="entry name" value="Cell division protein ZapA protomer, N-terminal domain"/>
    <property type="match status" value="1"/>
</dbReference>
<dbReference type="GO" id="GO:0000921">
    <property type="term" value="P:septin ring assembly"/>
    <property type="evidence" value="ECO:0007669"/>
    <property type="project" value="TreeGrafter"/>
</dbReference>
<keyword evidence="11" id="KW-1185">Reference proteome</keyword>
<gene>
    <name evidence="10" type="ORF">MB2181_00515</name>
</gene>
<evidence type="ECO:0000256" key="1">
    <source>
        <dbReference type="ARBA" id="ARBA00004496"/>
    </source>
</evidence>
<keyword evidence="3" id="KW-0963">Cytoplasm</keyword>
<keyword evidence="5" id="KW-0717">Septation</keyword>
<name>A0P4Q0_9PROT</name>
<proteinExistence type="predicted"/>
<evidence type="ECO:0000256" key="2">
    <source>
        <dbReference type="ARBA" id="ARBA00015195"/>
    </source>
</evidence>
<sequence>MAKQIEVKILGRDFSIACPENEEDSLMKSINFLNHKIDEVQASGSIIGVDKTIIMAALNITHEYLNKNNNADADVQNLSYKNKLTDFNKLLDSILD</sequence>
<dbReference type="OrthoDB" id="5297208at2"/>
<dbReference type="GO" id="GO:0030428">
    <property type="term" value="C:cell septum"/>
    <property type="evidence" value="ECO:0007669"/>
    <property type="project" value="TreeGrafter"/>
</dbReference>
<evidence type="ECO:0000256" key="9">
    <source>
        <dbReference type="ARBA" id="ARBA00033158"/>
    </source>
</evidence>
<evidence type="ECO:0000313" key="11">
    <source>
        <dbReference type="Proteomes" id="UP000054262"/>
    </source>
</evidence>
<dbReference type="Proteomes" id="UP000054262">
    <property type="component" value="Unassembled WGS sequence"/>
</dbReference>
<keyword evidence="4" id="KW-0132">Cell division</keyword>
<organism evidence="10 11">
    <name type="scientific">Methylophilales bacterium HTCC2181</name>
    <dbReference type="NCBI Taxonomy" id="383631"/>
    <lineage>
        <taxon>Bacteria</taxon>
        <taxon>Pseudomonadati</taxon>
        <taxon>Pseudomonadota</taxon>
        <taxon>Betaproteobacteria</taxon>
        <taxon>Nitrosomonadales</taxon>
        <taxon>OM43 clade</taxon>
    </lineage>
</organism>
<dbReference type="Gene3D" id="1.20.5.50">
    <property type="match status" value="1"/>
</dbReference>
<protein>
    <recommendedName>
        <fullName evidence="2">Cell division protein ZapA</fullName>
    </recommendedName>
    <alternativeName>
        <fullName evidence="9">Z ring-associated protein ZapA</fullName>
    </alternativeName>
</protein>
<evidence type="ECO:0000313" key="10">
    <source>
        <dbReference type="EMBL" id="EAV46510.1"/>
    </source>
</evidence>
<dbReference type="AlphaFoldDB" id="A0P4Q0"/>
<evidence type="ECO:0000256" key="3">
    <source>
        <dbReference type="ARBA" id="ARBA00022490"/>
    </source>
</evidence>
<keyword evidence="6" id="KW-0131">Cell cycle</keyword>
<dbReference type="GO" id="GO:0005829">
    <property type="term" value="C:cytosol"/>
    <property type="evidence" value="ECO:0007669"/>
    <property type="project" value="TreeGrafter"/>
</dbReference>
<dbReference type="GO" id="GO:0043093">
    <property type="term" value="P:FtsZ-dependent cytokinesis"/>
    <property type="evidence" value="ECO:0007669"/>
    <property type="project" value="TreeGrafter"/>
</dbReference>
<dbReference type="GO" id="GO:0000917">
    <property type="term" value="P:division septum assembly"/>
    <property type="evidence" value="ECO:0007669"/>
    <property type="project" value="UniProtKB-KW"/>
</dbReference>
<comment type="function">
    <text evidence="7">Activator of cell division through the inhibition of FtsZ GTPase activity, therefore promoting FtsZ assembly into bundles of protofilaments necessary for the formation of the division Z ring. It is recruited early at mid-cell but it is not essential for cell division.</text>
</comment>
<evidence type="ECO:0000256" key="8">
    <source>
        <dbReference type="ARBA" id="ARBA00026068"/>
    </source>
</evidence>
<evidence type="ECO:0000256" key="6">
    <source>
        <dbReference type="ARBA" id="ARBA00023306"/>
    </source>
</evidence>
<dbReference type="GO" id="GO:0032153">
    <property type="term" value="C:cell division site"/>
    <property type="evidence" value="ECO:0007669"/>
    <property type="project" value="TreeGrafter"/>
</dbReference>
<dbReference type="Pfam" id="PF05164">
    <property type="entry name" value="ZapA"/>
    <property type="match status" value="1"/>
</dbReference>
<reference evidence="10 11" key="1">
    <citation type="submission" date="2006-11" db="EMBL/GenBank/DDBJ databases">
        <authorList>
            <person name="Giovannoni S."/>
            <person name="Vergin K."/>
            <person name="Ferriera S."/>
            <person name="Johnson J."/>
            <person name="Kravitz S."/>
            <person name="Beeson K."/>
            <person name="Sutton G."/>
            <person name="Rogers Y.-H."/>
            <person name="Friedman R."/>
            <person name="Frazier M."/>
            <person name="Venter J.C."/>
        </authorList>
    </citation>
    <scope>NUCLEOTIDE SEQUENCE [LARGE SCALE GENOMIC DNA]</scope>
    <source>
        <strain evidence="10 11">HTCC2181</strain>
    </source>
</reference>
<dbReference type="InterPro" id="IPR042233">
    <property type="entry name" value="Cell_div_ZapA_N"/>
</dbReference>
<comment type="subunit">
    <text evidence="8">Homodimer. Interacts with FtsZ.</text>
</comment>
<dbReference type="InterPro" id="IPR036192">
    <property type="entry name" value="Cell_div_ZapA-like_sf"/>
</dbReference>
<evidence type="ECO:0000256" key="7">
    <source>
        <dbReference type="ARBA" id="ARBA00024910"/>
    </source>
</evidence>
<dbReference type="EMBL" id="AAUX01000001">
    <property type="protein sequence ID" value="EAV46510.1"/>
    <property type="molecule type" value="Genomic_DNA"/>
</dbReference>
<dbReference type="PANTHER" id="PTHR34981">
    <property type="entry name" value="CELL DIVISION PROTEIN ZAPA"/>
    <property type="match status" value="1"/>
</dbReference>
<comment type="caution">
    <text evidence="10">The sequence shown here is derived from an EMBL/GenBank/DDBJ whole genome shotgun (WGS) entry which is preliminary data.</text>
</comment>
<evidence type="ECO:0000256" key="5">
    <source>
        <dbReference type="ARBA" id="ARBA00023210"/>
    </source>
</evidence>
<evidence type="ECO:0000256" key="4">
    <source>
        <dbReference type="ARBA" id="ARBA00022618"/>
    </source>
</evidence>